<evidence type="ECO:0000256" key="2">
    <source>
        <dbReference type="PIRSR" id="PIRSR000103-1"/>
    </source>
</evidence>
<dbReference type="PIRSF" id="PIRSF000103">
    <property type="entry name" value="HIBADH"/>
    <property type="match status" value="1"/>
</dbReference>
<name>A0A1N6J1G7_9BACT</name>
<evidence type="ECO:0000259" key="3">
    <source>
        <dbReference type="Pfam" id="PF03446"/>
    </source>
</evidence>
<dbReference type="PANTHER" id="PTHR43580">
    <property type="entry name" value="OXIDOREDUCTASE GLYR1-RELATED"/>
    <property type="match status" value="1"/>
</dbReference>
<dbReference type="InterPro" id="IPR036291">
    <property type="entry name" value="NAD(P)-bd_dom_sf"/>
</dbReference>
<keyword evidence="1" id="KW-0560">Oxidoreductase</keyword>
<dbReference type="InterPro" id="IPR008927">
    <property type="entry name" value="6-PGluconate_DH-like_C_sf"/>
</dbReference>
<dbReference type="Gene3D" id="1.10.1040.10">
    <property type="entry name" value="N-(1-d-carboxylethyl)-l-norvaline Dehydrogenase, domain 2"/>
    <property type="match status" value="1"/>
</dbReference>
<dbReference type="RefSeq" id="WP_074240779.1">
    <property type="nucleotide sequence ID" value="NZ_FSRA01000002.1"/>
</dbReference>
<dbReference type="Pfam" id="PF03446">
    <property type="entry name" value="NAD_binding_2"/>
    <property type="match status" value="1"/>
</dbReference>
<sequence>MVRAFLGMGLLGTNFVKALLDKGVEVQVWNRSPEKATALEAAGAKAFAAAADAVRGADHIHIAVKDDASVNQVLAAAVPGLKAGAVIIDHTTTSAEGAIQRTKEWKEKGFTYLHAPVFMGPANAREGSGFMLVSGDQAVIEKVKPLLEKMTGKLINFGPEEGKAAGMKLIGNCFLVTFAAGLADTLSLGKALHISAQDIGSLFDIWNPAQMLPTRLQRMSSGEYDKASWELNMARKDTQLFMNTVEHNNGTLAVIPAIAAEMDRWIEKGFGNSDWTVIAKDAVS</sequence>
<dbReference type="InterPro" id="IPR006115">
    <property type="entry name" value="6PGDH_NADP-bd"/>
</dbReference>
<dbReference type="Gene3D" id="3.40.50.720">
    <property type="entry name" value="NAD(P)-binding Rossmann-like Domain"/>
    <property type="match status" value="1"/>
</dbReference>
<dbReference type="Proteomes" id="UP000185003">
    <property type="component" value="Unassembled WGS sequence"/>
</dbReference>
<dbReference type="PANTHER" id="PTHR43580:SF2">
    <property type="entry name" value="CYTOKINE-LIKE NUCLEAR FACTOR N-PAC"/>
    <property type="match status" value="1"/>
</dbReference>
<dbReference type="GO" id="GO:0016491">
    <property type="term" value="F:oxidoreductase activity"/>
    <property type="evidence" value="ECO:0007669"/>
    <property type="project" value="UniProtKB-KW"/>
</dbReference>
<proteinExistence type="predicted"/>
<feature type="domain" description="6-phosphogluconate dehydrogenase NADP-binding" evidence="3">
    <location>
        <begin position="4"/>
        <end position="155"/>
    </location>
</feature>
<dbReference type="GO" id="GO:0050661">
    <property type="term" value="F:NADP binding"/>
    <property type="evidence" value="ECO:0007669"/>
    <property type="project" value="InterPro"/>
</dbReference>
<dbReference type="InterPro" id="IPR013328">
    <property type="entry name" value="6PGD_dom2"/>
</dbReference>
<dbReference type="EMBL" id="FSRA01000002">
    <property type="protein sequence ID" value="SIO38228.1"/>
    <property type="molecule type" value="Genomic_DNA"/>
</dbReference>
<dbReference type="OrthoDB" id="9777604at2"/>
<keyword evidence="5" id="KW-1185">Reference proteome</keyword>
<organism evidence="4 5">
    <name type="scientific">Chitinophaga niabensis</name>
    <dbReference type="NCBI Taxonomy" id="536979"/>
    <lineage>
        <taxon>Bacteria</taxon>
        <taxon>Pseudomonadati</taxon>
        <taxon>Bacteroidota</taxon>
        <taxon>Chitinophagia</taxon>
        <taxon>Chitinophagales</taxon>
        <taxon>Chitinophagaceae</taxon>
        <taxon>Chitinophaga</taxon>
    </lineage>
</organism>
<accession>A0A1N6J1G7</accession>
<gene>
    <name evidence="4" type="ORF">SAMN04488055_3553</name>
</gene>
<dbReference type="SUPFAM" id="SSF48179">
    <property type="entry name" value="6-phosphogluconate dehydrogenase C-terminal domain-like"/>
    <property type="match status" value="1"/>
</dbReference>
<evidence type="ECO:0000256" key="1">
    <source>
        <dbReference type="ARBA" id="ARBA00023002"/>
    </source>
</evidence>
<dbReference type="AlphaFoldDB" id="A0A1N6J1G7"/>
<feature type="active site" evidence="2">
    <location>
        <position position="168"/>
    </location>
</feature>
<dbReference type="SUPFAM" id="SSF51735">
    <property type="entry name" value="NAD(P)-binding Rossmann-fold domains"/>
    <property type="match status" value="1"/>
</dbReference>
<dbReference type="InterPro" id="IPR015815">
    <property type="entry name" value="HIBADH-related"/>
</dbReference>
<dbReference type="STRING" id="536979.SAMN04488055_3553"/>
<evidence type="ECO:0000313" key="5">
    <source>
        <dbReference type="Proteomes" id="UP000185003"/>
    </source>
</evidence>
<protein>
    <submittedName>
        <fullName evidence="4">3-hydroxyisobutyrate dehydrogenase</fullName>
    </submittedName>
</protein>
<dbReference type="InterPro" id="IPR051265">
    <property type="entry name" value="HIBADH-related_NP60_sf"/>
</dbReference>
<reference evidence="5" key="1">
    <citation type="submission" date="2016-11" db="EMBL/GenBank/DDBJ databases">
        <authorList>
            <person name="Varghese N."/>
            <person name="Submissions S."/>
        </authorList>
    </citation>
    <scope>NUCLEOTIDE SEQUENCE [LARGE SCALE GENOMIC DNA]</scope>
    <source>
        <strain evidence="5">DSM 24787</strain>
    </source>
</reference>
<evidence type="ECO:0000313" key="4">
    <source>
        <dbReference type="EMBL" id="SIO38228.1"/>
    </source>
</evidence>